<keyword evidence="2" id="KW-1185">Reference proteome</keyword>
<sequence>MLKTTATLCNGSLSVRDAIARLLEVWVQSGCVYSIRDSRFVVDEISILNLTKLWRSFRPHYELDPCVKYDRDRHLWVYLHGERKKKSLRVMVPLPKKV</sequence>
<reference evidence="1 2" key="1">
    <citation type="journal article" date="2022" name="Plant J.">
        <title>Chromosome-level genome of Camellia lanceoleosa provides a valuable resource for understanding genome evolution and self-incompatibility.</title>
        <authorList>
            <person name="Gong W."/>
            <person name="Xiao S."/>
            <person name="Wang L."/>
            <person name="Liao Z."/>
            <person name="Chang Y."/>
            <person name="Mo W."/>
            <person name="Hu G."/>
            <person name="Li W."/>
            <person name="Zhao G."/>
            <person name="Zhu H."/>
            <person name="Hu X."/>
            <person name="Ji K."/>
            <person name="Xiang X."/>
            <person name="Song Q."/>
            <person name="Yuan D."/>
            <person name="Jin S."/>
            <person name="Zhang L."/>
        </authorList>
    </citation>
    <scope>NUCLEOTIDE SEQUENCE [LARGE SCALE GENOMIC DNA]</scope>
    <source>
        <strain evidence="1">SQ_2022a</strain>
    </source>
</reference>
<gene>
    <name evidence="1" type="ORF">LOK49_LG05G00540</name>
</gene>
<organism evidence="1 2">
    <name type="scientific">Camellia lanceoleosa</name>
    <dbReference type="NCBI Taxonomy" id="1840588"/>
    <lineage>
        <taxon>Eukaryota</taxon>
        <taxon>Viridiplantae</taxon>
        <taxon>Streptophyta</taxon>
        <taxon>Embryophyta</taxon>
        <taxon>Tracheophyta</taxon>
        <taxon>Spermatophyta</taxon>
        <taxon>Magnoliopsida</taxon>
        <taxon>eudicotyledons</taxon>
        <taxon>Gunneridae</taxon>
        <taxon>Pentapetalae</taxon>
        <taxon>asterids</taxon>
        <taxon>Ericales</taxon>
        <taxon>Theaceae</taxon>
        <taxon>Camellia</taxon>
    </lineage>
</organism>
<protein>
    <submittedName>
        <fullName evidence="1">Nuclear factor related to kappa-B-binding protein</fullName>
    </submittedName>
</protein>
<comment type="caution">
    <text evidence="1">The sequence shown here is derived from an EMBL/GenBank/DDBJ whole genome shotgun (WGS) entry which is preliminary data.</text>
</comment>
<dbReference type="Proteomes" id="UP001060215">
    <property type="component" value="Chromosome 4"/>
</dbReference>
<proteinExistence type="predicted"/>
<evidence type="ECO:0000313" key="2">
    <source>
        <dbReference type="Proteomes" id="UP001060215"/>
    </source>
</evidence>
<accession>A0ACC0HR89</accession>
<evidence type="ECO:0000313" key="1">
    <source>
        <dbReference type="EMBL" id="KAI8016019.1"/>
    </source>
</evidence>
<name>A0ACC0HR89_9ERIC</name>
<dbReference type="EMBL" id="CM045761">
    <property type="protein sequence ID" value="KAI8016019.1"/>
    <property type="molecule type" value="Genomic_DNA"/>
</dbReference>